<proteinExistence type="predicted"/>
<gene>
    <name evidence="2" type="ORF">PG999_004659</name>
</gene>
<keyword evidence="3" id="KW-1185">Reference proteome</keyword>
<sequence length="360" mass="37383">MSLAPAPEIQKGSVEGSMAPPPLNEQGAERNSANNEPATKKKRSLFGFGKKKTDDKATAADPIKTTSKPETSLPSPPLGRDLSQLSSAPSATTSPIPMDASHKAPSSPGRGMSSSPRLSSPATSQIFERDVQESSVAMPNSPAIPSHIQVENHIPPALDATSEAITDDHLNPDSVEIVTHASHQPAAVTVTGAGPYDAQSSSWVDELQSLAEKDEAASNYGSLDSTDIRRLSFISFADVVQAEQGNNNVAASSRESMRIPGLTSLSSAAINRSPSPIRSPISSHAETSPPTSKSGSIKGLDMSPSRRPLGSPSSGAHTLGATTGTDLNIETMSQALRRTGSTDLSTARSPPISPIDGPSR</sequence>
<protein>
    <submittedName>
        <fullName evidence="2">Uncharacterized protein</fullName>
    </submittedName>
</protein>
<accession>A0AAW0QZW9</accession>
<organism evidence="2 3">
    <name type="scientific">Apiospora kogelbergensis</name>
    <dbReference type="NCBI Taxonomy" id="1337665"/>
    <lineage>
        <taxon>Eukaryota</taxon>
        <taxon>Fungi</taxon>
        <taxon>Dikarya</taxon>
        <taxon>Ascomycota</taxon>
        <taxon>Pezizomycotina</taxon>
        <taxon>Sordariomycetes</taxon>
        <taxon>Xylariomycetidae</taxon>
        <taxon>Amphisphaeriales</taxon>
        <taxon>Apiosporaceae</taxon>
        <taxon>Apiospora</taxon>
    </lineage>
</organism>
<feature type="region of interest" description="Disordered" evidence="1">
    <location>
        <begin position="1"/>
        <end position="147"/>
    </location>
</feature>
<name>A0AAW0QZW9_9PEZI</name>
<feature type="region of interest" description="Disordered" evidence="1">
    <location>
        <begin position="264"/>
        <end position="360"/>
    </location>
</feature>
<dbReference type="AlphaFoldDB" id="A0AAW0QZW9"/>
<feature type="compositionally biased region" description="Low complexity" evidence="1">
    <location>
        <begin position="105"/>
        <end position="121"/>
    </location>
</feature>
<dbReference type="PANTHER" id="PTHR42111">
    <property type="entry name" value="YALI0D23727P"/>
    <property type="match status" value="1"/>
</dbReference>
<feature type="compositionally biased region" description="Low complexity" evidence="1">
    <location>
        <begin position="82"/>
        <end position="95"/>
    </location>
</feature>
<dbReference type="EMBL" id="JAQQWP010000004">
    <property type="protein sequence ID" value="KAK8120539.1"/>
    <property type="molecule type" value="Genomic_DNA"/>
</dbReference>
<feature type="compositionally biased region" description="Low complexity" evidence="1">
    <location>
        <begin position="272"/>
        <end position="283"/>
    </location>
</feature>
<evidence type="ECO:0000256" key="1">
    <source>
        <dbReference type="SAM" id="MobiDB-lite"/>
    </source>
</evidence>
<reference evidence="2 3" key="1">
    <citation type="submission" date="2023-01" db="EMBL/GenBank/DDBJ databases">
        <title>Analysis of 21 Apiospora genomes using comparative genomics revels a genus with tremendous synthesis potential of carbohydrate active enzymes and secondary metabolites.</title>
        <authorList>
            <person name="Sorensen T."/>
        </authorList>
    </citation>
    <scope>NUCLEOTIDE SEQUENCE [LARGE SCALE GENOMIC DNA]</scope>
    <source>
        <strain evidence="2 3">CBS 117206</strain>
    </source>
</reference>
<feature type="compositionally biased region" description="Polar residues" evidence="1">
    <location>
        <begin position="320"/>
        <end position="348"/>
    </location>
</feature>
<evidence type="ECO:0000313" key="3">
    <source>
        <dbReference type="Proteomes" id="UP001392437"/>
    </source>
</evidence>
<feature type="compositionally biased region" description="Polar residues" evidence="1">
    <location>
        <begin position="284"/>
        <end position="295"/>
    </location>
</feature>
<evidence type="ECO:0000313" key="2">
    <source>
        <dbReference type="EMBL" id="KAK8120539.1"/>
    </source>
</evidence>
<dbReference type="Proteomes" id="UP001392437">
    <property type="component" value="Unassembled WGS sequence"/>
</dbReference>
<feature type="compositionally biased region" description="Low complexity" evidence="1">
    <location>
        <begin position="303"/>
        <end position="315"/>
    </location>
</feature>
<comment type="caution">
    <text evidence="2">The sequence shown here is derived from an EMBL/GenBank/DDBJ whole genome shotgun (WGS) entry which is preliminary data.</text>
</comment>
<dbReference type="PANTHER" id="PTHR42111:SF1">
    <property type="entry name" value="YALI0D23727P"/>
    <property type="match status" value="1"/>
</dbReference>